<evidence type="ECO:0000256" key="1">
    <source>
        <dbReference type="SAM" id="MobiDB-lite"/>
    </source>
</evidence>
<dbReference type="InterPro" id="IPR036134">
    <property type="entry name" value="Crypto/Photolyase_FAD-like_sf"/>
</dbReference>
<proteinExistence type="predicted"/>
<evidence type="ECO:0000313" key="2">
    <source>
        <dbReference type="EMBL" id="CAA9447929.1"/>
    </source>
</evidence>
<dbReference type="InterPro" id="IPR052219">
    <property type="entry name" value="Photolyase_Class-2"/>
</dbReference>
<reference evidence="2" key="1">
    <citation type="submission" date="2020-02" db="EMBL/GenBank/DDBJ databases">
        <authorList>
            <person name="Meier V. D."/>
        </authorList>
    </citation>
    <scope>NUCLEOTIDE SEQUENCE</scope>
    <source>
        <strain evidence="2">AVDCRST_MAG14</strain>
    </source>
</reference>
<dbReference type="AlphaFoldDB" id="A0A6J4QKY8"/>
<protein>
    <submittedName>
        <fullName evidence="2">Deoxyribodipyrimidine photolyase, type II</fullName>
        <ecNumber evidence="2">4.1.99.3</ecNumber>
    </submittedName>
</protein>
<dbReference type="GO" id="GO:0000719">
    <property type="term" value="P:photoreactive repair"/>
    <property type="evidence" value="ECO:0007669"/>
    <property type="project" value="TreeGrafter"/>
</dbReference>
<organism evidence="2">
    <name type="scientific">uncultured Rubrobacteraceae bacterium</name>
    <dbReference type="NCBI Taxonomy" id="349277"/>
    <lineage>
        <taxon>Bacteria</taxon>
        <taxon>Bacillati</taxon>
        <taxon>Actinomycetota</taxon>
        <taxon>Rubrobacteria</taxon>
        <taxon>Rubrobacterales</taxon>
        <taxon>Rubrobacteraceae</taxon>
        <taxon>environmental samples</taxon>
    </lineage>
</organism>
<name>A0A6J4QKY8_9ACTN</name>
<dbReference type="PANTHER" id="PTHR10211">
    <property type="entry name" value="DEOXYRIBODIPYRIMIDINE PHOTOLYASE"/>
    <property type="match status" value="1"/>
</dbReference>
<keyword evidence="2" id="KW-0456">Lyase</keyword>
<gene>
    <name evidence="2" type="ORF">AVDCRST_MAG14-593</name>
</gene>
<sequence>MLHTGYMHNYMRIYWGKKILEWSPTPEGAYETELYLHNKYFVDVRDPNSYTDVAPTSASTTGVGSSGRS</sequence>
<dbReference type="Gene3D" id="1.10.579.10">
    <property type="entry name" value="DNA Cyclobutane Dipyrimidine Photolyase, subunit A, domain 3"/>
    <property type="match status" value="1"/>
</dbReference>
<feature type="compositionally biased region" description="Low complexity" evidence="1">
    <location>
        <begin position="56"/>
        <end position="69"/>
    </location>
</feature>
<dbReference type="GO" id="GO:0003904">
    <property type="term" value="F:deoxyribodipyrimidine photo-lyase activity"/>
    <property type="evidence" value="ECO:0007669"/>
    <property type="project" value="UniProtKB-EC"/>
</dbReference>
<accession>A0A6J4QKY8</accession>
<dbReference type="EMBL" id="CADCVG010000027">
    <property type="protein sequence ID" value="CAA9447929.1"/>
    <property type="molecule type" value="Genomic_DNA"/>
</dbReference>
<dbReference type="EC" id="4.1.99.3" evidence="2"/>
<dbReference type="PANTHER" id="PTHR10211:SF0">
    <property type="entry name" value="DEOXYRIBODIPYRIMIDINE PHOTO-LYASE"/>
    <property type="match status" value="1"/>
</dbReference>
<dbReference type="SUPFAM" id="SSF48173">
    <property type="entry name" value="Cryptochrome/photolyase FAD-binding domain"/>
    <property type="match status" value="1"/>
</dbReference>
<feature type="region of interest" description="Disordered" evidence="1">
    <location>
        <begin position="50"/>
        <end position="69"/>
    </location>
</feature>